<organism evidence="2 3">
    <name type="scientific">Mycolicibacter kumamotonensis</name>
    <dbReference type="NCBI Taxonomy" id="354243"/>
    <lineage>
        <taxon>Bacteria</taxon>
        <taxon>Bacillati</taxon>
        <taxon>Actinomycetota</taxon>
        <taxon>Actinomycetes</taxon>
        <taxon>Mycobacteriales</taxon>
        <taxon>Mycobacteriaceae</taxon>
        <taxon>Mycolicibacter</taxon>
    </lineage>
</organism>
<dbReference type="Proteomes" id="UP000466523">
    <property type="component" value="Unassembled WGS sequence"/>
</dbReference>
<accession>A0A7K3LHY2</accession>
<comment type="caution">
    <text evidence="2">The sequence shown here is derived from an EMBL/GenBank/DDBJ whole genome shotgun (WGS) entry which is preliminary data.</text>
</comment>
<reference evidence="2 3" key="1">
    <citation type="submission" date="2020-01" db="EMBL/GenBank/DDBJ databases">
        <authorList>
            <person name="Sanchez-Estrada R."/>
            <person name="Gonzalez-Y-Merchand J.A."/>
            <person name="Rivera-Gutierrez S."/>
        </authorList>
    </citation>
    <scope>NUCLEOTIDE SEQUENCE [LARGE SCALE GENOMIC DNA]</scope>
    <source>
        <strain evidence="2 3">CST 7247</strain>
    </source>
</reference>
<dbReference type="InterPro" id="IPR002145">
    <property type="entry name" value="CopG"/>
</dbReference>
<gene>
    <name evidence="2" type="ORF">GWR20_23095</name>
</gene>
<sequence>MGDSPPGQDYAFYARPENQVPQGTPVRRRRTMPVPVSVHLPPELLERVRKAAQAYDRTLSEWVRQAVEHELRGS</sequence>
<dbReference type="GO" id="GO:0006355">
    <property type="term" value="P:regulation of DNA-templated transcription"/>
    <property type="evidence" value="ECO:0007669"/>
    <property type="project" value="InterPro"/>
</dbReference>
<evidence type="ECO:0000313" key="2">
    <source>
        <dbReference type="EMBL" id="NDJ91981.1"/>
    </source>
</evidence>
<dbReference type="SUPFAM" id="SSF47598">
    <property type="entry name" value="Ribbon-helix-helix"/>
    <property type="match status" value="1"/>
</dbReference>
<dbReference type="NCBIfam" id="NF041551">
    <property type="entry name" value="YlcI_YnfO_N"/>
    <property type="match status" value="1"/>
</dbReference>
<proteinExistence type="predicted"/>
<dbReference type="InterPro" id="IPR010985">
    <property type="entry name" value="Ribbon_hlx_hlx"/>
</dbReference>
<dbReference type="OrthoDB" id="4869341at2"/>
<dbReference type="EMBL" id="JAACYR010000165">
    <property type="protein sequence ID" value="NDJ91981.1"/>
    <property type="molecule type" value="Genomic_DNA"/>
</dbReference>
<dbReference type="Pfam" id="PF01402">
    <property type="entry name" value="RHH_1"/>
    <property type="match status" value="1"/>
</dbReference>
<protein>
    <submittedName>
        <fullName evidence="2">CopG family transcriptional regulator</fullName>
    </submittedName>
</protein>
<evidence type="ECO:0000313" key="3">
    <source>
        <dbReference type="Proteomes" id="UP000466523"/>
    </source>
</evidence>
<feature type="domain" description="Ribbon-helix-helix protein CopG" evidence="1">
    <location>
        <begin position="35"/>
        <end position="71"/>
    </location>
</feature>
<name>A0A7K3LHY2_9MYCO</name>
<dbReference type="AlphaFoldDB" id="A0A7K3LHY2"/>
<evidence type="ECO:0000259" key="1">
    <source>
        <dbReference type="Pfam" id="PF01402"/>
    </source>
</evidence>